<evidence type="ECO:0000256" key="1">
    <source>
        <dbReference type="SAM" id="MobiDB-lite"/>
    </source>
</evidence>
<dbReference type="AlphaFoldDB" id="A0A2P9ATK1"/>
<name>A0A2P9ATK1_9HYPH</name>
<evidence type="ECO:0000313" key="3">
    <source>
        <dbReference type="Proteomes" id="UP000245698"/>
    </source>
</evidence>
<organism evidence="2 3">
    <name type="scientific">Mesorhizobium delmotii</name>
    <dbReference type="NCBI Taxonomy" id="1631247"/>
    <lineage>
        <taxon>Bacteria</taxon>
        <taxon>Pseudomonadati</taxon>
        <taxon>Pseudomonadota</taxon>
        <taxon>Alphaproteobacteria</taxon>
        <taxon>Hyphomicrobiales</taxon>
        <taxon>Phyllobacteriaceae</taxon>
        <taxon>Mesorhizobium</taxon>
    </lineage>
</organism>
<protein>
    <submittedName>
        <fullName evidence="2">Uncharacterized protein</fullName>
    </submittedName>
</protein>
<gene>
    <name evidence="2" type="ORF">BQ8482_430031</name>
</gene>
<feature type="region of interest" description="Disordered" evidence="1">
    <location>
        <begin position="75"/>
        <end position="95"/>
    </location>
</feature>
<keyword evidence="3" id="KW-1185">Reference proteome</keyword>
<dbReference type="Proteomes" id="UP000245698">
    <property type="component" value="Unassembled WGS sequence"/>
</dbReference>
<evidence type="ECO:0000313" key="2">
    <source>
        <dbReference type="EMBL" id="SJM34440.1"/>
    </source>
</evidence>
<accession>A0A2P9ATK1</accession>
<feature type="compositionally biased region" description="Basic and acidic residues" evidence="1">
    <location>
        <begin position="80"/>
        <end position="95"/>
    </location>
</feature>
<reference evidence="3" key="1">
    <citation type="submission" date="2016-12" db="EMBL/GenBank/DDBJ databases">
        <authorList>
            <person name="Brunel B."/>
        </authorList>
    </citation>
    <scope>NUCLEOTIDE SEQUENCE [LARGE SCALE GENOMIC DNA]</scope>
</reference>
<dbReference type="EMBL" id="FUIG01000052">
    <property type="protein sequence ID" value="SJM34440.1"/>
    <property type="molecule type" value="Genomic_DNA"/>
</dbReference>
<sequence length="95" mass="10275">MRRQKARRPAALGLRLRQLATADGRYGGGILSFVSSIGNEKVVDPDGTARVSRHGRTPVRVDLGLGFAAPGLIAADAEPDDHSDPRLYNRPTELR</sequence>
<proteinExistence type="predicted"/>